<sequence length="90" mass="9755">MGFSASFSFPQPTTSRPPLIRSPLSPGGIIPSPLLWFLLFSFFTLHAEFNDILSLYPAAAAATFAAMNETLGLDLGMREHLPYRAPSDPG</sequence>
<evidence type="ECO:0000256" key="1">
    <source>
        <dbReference type="SAM" id="MobiDB-lite"/>
    </source>
</evidence>
<feature type="compositionally biased region" description="Polar residues" evidence="1">
    <location>
        <begin position="1"/>
        <end position="14"/>
    </location>
</feature>
<protein>
    <submittedName>
        <fullName evidence="2">Uncharacterized protein</fullName>
    </submittedName>
</protein>
<comment type="caution">
    <text evidence="2">The sequence shown here is derived from an EMBL/GenBank/DDBJ whole genome shotgun (WGS) entry which is preliminary data.</text>
</comment>
<gene>
    <name evidence="2" type="ORF">OPV22_011436</name>
</gene>
<organism evidence="2 3">
    <name type="scientific">Ensete ventricosum</name>
    <name type="common">Abyssinian banana</name>
    <name type="synonym">Musa ensete</name>
    <dbReference type="NCBI Taxonomy" id="4639"/>
    <lineage>
        <taxon>Eukaryota</taxon>
        <taxon>Viridiplantae</taxon>
        <taxon>Streptophyta</taxon>
        <taxon>Embryophyta</taxon>
        <taxon>Tracheophyta</taxon>
        <taxon>Spermatophyta</taxon>
        <taxon>Magnoliopsida</taxon>
        <taxon>Liliopsida</taxon>
        <taxon>Zingiberales</taxon>
        <taxon>Musaceae</taxon>
        <taxon>Ensete</taxon>
    </lineage>
</organism>
<reference evidence="2 3" key="1">
    <citation type="submission" date="2022-12" db="EMBL/GenBank/DDBJ databases">
        <title>Chromosome-scale assembly of the Ensete ventricosum genome.</title>
        <authorList>
            <person name="Dussert Y."/>
            <person name="Stocks J."/>
            <person name="Wendawek A."/>
            <person name="Woldeyes F."/>
            <person name="Nichols R.A."/>
            <person name="Borrell J.S."/>
        </authorList>
    </citation>
    <scope>NUCLEOTIDE SEQUENCE [LARGE SCALE GENOMIC DNA]</scope>
    <source>
        <strain evidence="3">cv. Maze</strain>
        <tissue evidence="2">Seeds</tissue>
    </source>
</reference>
<name>A0AAV8RFB0_ENSVE</name>
<feature type="region of interest" description="Disordered" evidence="1">
    <location>
        <begin position="1"/>
        <end position="21"/>
    </location>
</feature>
<proteinExistence type="predicted"/>
<evidence type="ECO:0000313" key="3">
    <source>
        <dbReference type="Proteomes" id="UP001222027"/>
    </source>
</evidence>
<evidence type="ECO:0000313" key="2">
    <source>
        <dbReference type="EMBL" id="KAJ8500884.1"/>
    </source>
</evidence>
<keyword evidence="3" id="KW-1185">Reference proteome</keyword>
<dbReference type="EMBL" id="JAQQAF010000003">
    <property type="protein sequence ID" value="KAJ8500884.1"/>
    <property type="molecule type" value="Genomic_DNA"/>
</dbReference>
<dbReference type="Proteomes" id="UP001222027">
    <property type="component" value="Unassembled WGS sequence"/>
</dbReference>
<dbReference type="AlphaFoldDB" id="A0AAV8RFB0"/>
<accession>A0AAV8RFB0</accession>